<comment type="similarity">
    <text evidence="1">Belongs to the ATP-dependent AMP-binding enzyme family.</text>
</comment>
<gene>
    <name evidence="5" type="ORF">KAJ83_16140</name>
</gene>
<feature type="domain" description="AMP-binding enzyme C-terminal" evidence="4">
    <location>
        <begin position="439"/>
        <end position="513"/>
    </location>
</feature>
<evidence type="ECO:0000313" key="5">
    <source>
        <dbReference type="EMBL" id="MBP5858553.1"/>
    </source>
</evidence>
<reference evidence="5" key="1">
    <citation type="submission" date="2021-04" db="EMBL/GenBank/DDBJ databases">
        <authorList>
            <person name="Zhang D.-C."/>
        </authorList>
    </citation>
    <scope>NUCLEOTIDE SEQUENCE</scope>
    <source>
        <strain evidence="5">CGMCC 1.15697</strain>
    </source>
</reference>
<proteinExistence type="inferred from homology"/>
<dbReference type="InterPro" id="IPR042099">
    <property type="entry name" value="ANL_N_sf"/>
</dbReference>
<keyword evidence="6" id="KW-1185">Reference proteome</keyword>
<dbReference type="PROSITE" id="PS00455">
    <property type="entry name" value="AMP_BINDING"/>
    <property type="match status" value="1"/>
</dbReference>
<sequence length="532" mass="57456">MRIPFARTLFELLCEQAERYPTNTAVIAGGAEIGFGDLERGARSVASALRACGVRRGDRVGLIVNNRPEWLEIVFGASAVGATAVPFSTWSTREELEFLLQDSGVKVLFTLARFGKQEFQAEVDAILASVDARERYPNLQRVIVVDGEDAADDRAYARFRRGAPLGDDLPPGVSASAVDDALIIYTSGSTSFPKAVRMKHHAIVENGFNIGECQGLRSGDRVFLSPPLFWSYGGVNAMPATFTHGATLVLQGRFEAGEALDLIERHGCTAIYTLPGMTSDLLTHDRFDPSRVATLRTGLTIGSPQDIRRAATDLGIADICNIYGVSEAYGNSCVTDHAWPLERRANCQGMPLPGVELRIVDPDGGGPLPAGEPGLVEIRGYVTPGYCGASATLNETVFTSEGYFRPGDYGYLTEAGEFVFVGRGAELIKSGGINVSPAEIEEVLLRHPQVVQAGVVGVEILDRGDTIFAFVIADPGRLDADGLRAYCREHLSSYKVPHRIVFCERLPQTATGKLLRRELKRHAADLAATEPA</sequence>
<organism evidence="5 6">
    <name type="scientific">Marivibrio halodurans</name>
    <dbReference type="NCBI Taxonomy" id="2039722"/>
    <lineage>
        <taxon>Bacteria</taxon>
        <taxon>Pseudomonadati</taxon>
        <taxon>Pseudomonadota</taxon>
        <taxon>Alphaproteobacteria</taxon>
        <taxon>Rhodospirillales</taxon>
        <taxon>Rhodospirillaceae</taxon>
        <taxon>Marivibrio</taxon>
    </lineage>
</organism>
<evidence type="ECO:0000259" key="4">
    <source>
        <dbReference type="Pfam" id="PF13193"/>
    </source>
</evidence>
<feature type="domain" description="AMP-dependent synthetase/ligase" evidence="3">
    <location>
        <begin position="15"/>
        <end position="386"/>
    </location>
</feature>
<dbReference type="GO" id="GO:0031956">
    <property type="term" value="F:medium-chain fatty acid-CoA ligase activity"/>
    <property type="evidence" value="ECO:0007669"/>
    <property type="project" value="TreeGrafter"/>
</dbReference>
<dbReference type="Pfam" id="PF13193">
    <property type="entry name" value="AMP-binding_C"/>
    <property type="match status" value="1"/>
</dbReference>
<protein>
    <submittedName>
        <fullName evidence="5">Acyl--CoA ligase</fullName>
    </submittedName>
</protein>
<dbReference type="AlphaFoldDB" id="A0A8J7S4T1"/>
<dbReference type="SUPFAM" id="SSF56801">
    <property type="entry name" value="Acetyl-CoA synthetase-like"/>
    <property type="match status" value="1"/>
</dbReference>
<dbReference type="Gene3D" id="3.40.50.12780">
    <property type="entry name" value="N-terminal domain of ligase-like"/>
    <property type="match status" value="1"/>
</dbReference>
<evidence type="ECO:0000259" key="3">
    <source>
        <dbReference type="Pfam" id="PF00501"/>
    </source>
</evidence>
<dbReference type="RefSeq" id="WP_210683146.1">
    <property type="nucleotide sequence ID" value="NZ_JAGMWN010000009.1"/>
</dbReference>
<dbReference type="InterPro" id="IPR025110">
    <property type="entry name" value="AMP-bd_C"/>
</dbReference>
<evidence type="ECO:0000256" key="1">
    <source>
        <dbReference type="ARBA" id="ARBA00006432"/>
    </source>
</evidence>
<dbReference type="InterPro" id="IPR000873">
    <property type="entry name" value="AMP-dep_synth/lig_dom"/>
</dbReference>
<dbReference type="Pfam" id="PF00501">
    <property type="entry name" value="AMP-binding"/>
    <property type="match status" value="1"/>
</dbReference>
<dbReference type="PANTHER" id="PTHR43201">
    <property type="entry name" value="ACYL-COA SYNTHETASE"/>
    <property type="match status" value="1"/>
</dbReference>
<dbReference type="Gene3D" id="3.30.300.30">
    <property type="match status" value="1"/>
</dbReference>
<dbReference type="GO" id="GO:0006631">
    <property type="term" value="P:fatty acid metabolic process"/>
    <property type="evidence" value="ECO:0007669"/>
    <property type="project" value="TreeGrafter"/>
</dbReference>
<keyword evidence="2 5" id="KW-0436">Ligase</keyword>
<accession>A0A8J7S4T1</accession>
<name>A0A8J7S4T1_9PROT</name>
<dbReference type="InterPro" id="IPR045851">
    <property type="entry name" value="AMP-bd_C_sf"/>
</dbReference>
<dbReference type="EMBL" id="JAGMWN010000009">
    <property type="protein sequence ID" value="MBP5858553.1"/>
    <property type="molecule type" value="Genomic_DNA"/>
</dbReference>
<comment type="caution">
    <text evidence="5">The sequence shown here is derived from an EMBL/GenBank/DDBJ whole genome shotgun (WGS) entry which is preliminary data.</text>
</comment>
<dbReference type="InterPro" id="IPR020845">
    <property type="entry name" value="AMP-binding_CS"/>
</dbReference>
<dbReference type="Proteomes" id="UP000672602">
    <property type="component" value="Unassembled WGS sequence"/>
</dbReference>
<evidence type="ECO:0000313" key="6">
    <source>
        <dbReference type="Proteomes" id="UP000672602"/>
    </source>
</evidence>
<dbReference type="PANTHER" id="PTHR43201:SF5">
    <property type="entry name" value="MEDIUM-CHAIN ACYL-COA LIGASE ACSF2, MITOCHONDRIAL"/>
    <property type="match status" value="1"/>
</dbReference>
<evidence type="ECO:0000256" key="2">
    <source>
        <dbReference type="ARBA" id="ARBA00022598"/>
    </source>
</evidence>